<keyword evidence="9" id="KW-0408">Iron</keyword>
<dbReference type="FunFam" id="1.20.120.1770:FF:000001">
    <property type="entry name" value="Cytochrome b reductase 1"/>
    <property type="match status" value="1"/>
</dbReference>
<feature type="transmembrane region" description="Helical" evidence="13">
    <location>
        <begin position="404"/>
        <end position="425"/>
    </location>
</feature>
<feature type="transmembrane region" description="Helical" evidence="13">
    <location>
        <begin position="88"/>
        <end position="105"/>
    </location>
</feature>
<evidence type="ECO:0000313" key="16">
    <source>
        <dbReference type="Proteomes" id="UP000824120"/>
    </source>
</evidence>
<dbReference type="Pfam" id="PF03188">
    <property type="entry name" value="Cytochrom_B561"/>
    <property type="match status" value="1"/>
</dbReference>
<evidence type="ECO:0000256" key="10">
    <source>
        <dbReference type="ARBA" id="ARBA00023136"/>
    </source>
</evidence>
<dbReference type="Gene3D" id="1.20.120.1770">
    <property type="match status" value="2"/>
</dbReference>
<dbReference type="GO" id="GO:0140571">
    <property type="term" value="F:transmembrane ascorbate ferrireductase activity"/>
    <property type="evidence" value="ECO:0007669"/>
    <property type="project" value="UniProtKB-EC"/>
</dbReference>
<evidence type="ECO:0000313" key="15">
    <source>
        <dbReference type="EMBL" id="KAG5621489.1"/>
    </source>
</evidence>
<keyword evidence="3" id="KW-0813">Transport</keyword>
<evidence type="ECO:0000256" key="13">
    <source>
        <dbReference type="SAM" id="Phobius"/>
    </source>
</evidence>
<evidence type="ECO:0000256" key="11">
    <source>
        <dbReference type="ARBA" id="ARBA00024225"/>
    </source>
</evidence>
<comment type="caution">
    <text evidence="15">The sequence shown here is derived from an EMBL/GenBank/DDBJ whole genome shotgun (WGS) entry which is preliminary data.</text>
</comment>
<dbReference type="OrthoDB" id="907479at2759"/>
<name>A0A9J6AAJ1_SOLCO</name>
<proteinExistence type="predicted"/>
<dbReference type="Proteomes" id="UP000824120">
    <property type="component" value="Chromosome 2"/>
</dbReference>
<dbReference type="SMART" id="SM00665">
    <property type="entry name" value="B561"/>
    <property type="match status" value="1"/>
</dbReference>
<feature type="transmembrane region" description="Helical" evidence="13">
    <location>
        <begin position="322"/>
        <end position="349"/>
    </location>
</feature>
<feature type="transmembrane region" description="Helical" evidence="13">
    <location>
        <begin position="12"/>
        <end position="32"/>
    </location>
</feature>
<sequence length="440" mass="49553">MAVPVVRFPIFLLVRVIGIAVAALVLIWNVHYRGGLALISDNKALIFNVHPVLMVISLVLLNGEGMVRNEGLEKYHGQLSNNGDPEKWRVHSLFAFMVAFFRLIVFPVPDEHIYICLCGVVRALTTMDNPTLIPVILGDMFCTLTQCKKSATYFEGCNILYYKYCSWNTCIFRLHQNSLLTGSILFLVTKEGSRNVVFQKGSKRSPRRIQQEHKRPTNYITIKTELERARATIAQQQTKSEQNPEILRLKRVLFASSETMHHQQAEFKQHNKHNAGVQDSLRNKELPEISSSCPTVLGFLLSLIGLWAAWKFHNDKGIDNFYSLHSWLGLFCLFLFGVQWAVGFATFWYPGGSRNSRATLLPWHVFFGIYIYALAIATCATGFLEKATFLQASHIISRYSTEALLVNCLGVLIVVLGGLVILAVVSPMNGRSDTIRGPAE</sequence>
<evidence type="ECO:0000256" key="7">
    <source>
        <dbReference type="ARBA" id="ARBA00022982"/>
    </source>
</evidence>
<evidence type="ECO:0000256" key="9">
    <source>
        <dbReference type="ARBA" id="ARBA00023004"/>
    </source>
</evidence>
<keyword evidence="4" id="KW-0349">Heme</keyword>
<reference evidence="15 16" key="1">
    <citation type="submission" date="2020-09" db="EMBL/GenBank/DDBJ databases">
        <title>De no assembly of potato wild relative species, Solanum commersonii.</title>
        <authorList>
            <person name="Cho K."/>
        </authorList>
    </citation>
    <scope>NUCLEOTIDE SEQUENCE [LARGE SCALE GENOMIC DNA]</scope>
    <source>
        <strain evidence="15">LZ3.2</strain>
        <tissue evidence="15">Leaf</tissue>
    </source>
</reference>
<organism evidence="15 16">
    <name type="scientific">Solanum commersonii</name>
    <name type="common">Commerson's wild potato</name>
    <name type="synonym">Commerson's nightshade</name>
    <dbReference type="NCBI Taxonomy" id="4109"/>
    <lineage>
        <taxon>Eukaryota</taxon>
        <taxon>Viridiplantae</taxon>
        <taxon>Streptophyta</taxon>
        <taxon>Embryophyta</taxon>
        <taxon>Tracheophyta</taxon>
        <taxon>Spermatophyta</taxon>
        <taxon>Magnoliopsida</taxon>
        <taxon>eudicotyledons</taxon>
        <taxon>Gunneridae</taxon>
        <taxon>Pentapetalae</taxon>
        <taxon>asterids</taxon>
        <taxon>lamiids</taxon>
        <taxon>Solanales</taxon>
        <taxon>Solanaceae</taxon>
        <taxon>Solanoideae</taxon>
        <taxon>Solaneae</taxon>
        <taxon>Solanum</taxon>
    </lineage>
</organism>
<keyword evidence="16" id="KW-1185">Reference proteome</keyword>
<feature type="transmembrane region" description="Helical" evidence="13">
    <location>
        <begin position="289"/>
        <end position="310"/>
    </location>
</feature>
<dbReference type="GO" id="GO:0016020">
    <property type="term" value="C:membrane"/>
    <property type="evidence" value="ECO:0007669"/>
    <property type="project" value="UniProtKB-SubCell"/>
</dbReference>
<evidence type="ECO:0000256" key="6">
    <source>
        <dbReference type="ARBA" id="ARBA00022723"/>
    </source>
</evidence>
<keyword evidence="10 13" id="KW-0472">Membrane</keyword>
<comment type="catalytic activity">
    <reaction evidence="12">
        <text>Fe(3+)(out) + L-ascorbate(in) = monodehydro-L-ascorbate radical(in) + Fe(2+)(out) + H(+)</text>
        <dbReference type="Rhea" id="RHEA:30403"/>
        <dbReference type="ChEBI" id="CHEBI:15378"/>
        <dbReference type="ChEBI" id="CHEBI:29033"/>
        <dbReference type="ChEBI" id="CHEBI:29034"/>
        <dbReference type="ChEBI" id="CHEBI:38290"/>
        <dbReference type="ChEBI" id="CHEBI:59513"/>
        <dbReference type="EC" id="7.2.1.3"/>
    </reaction>
</comment>
<dbReference type="AlphaFoldDB" id="A0A9J6AAJ1"/>
<keyword evidence="6" id="KW-0479">Metal-binding</keyword>
<dbReference type="EC" id="7.2.1.3" evidence="11"/>
<keyword evidence="8 13" id="KW-1133">Transmembrane helix</keyword>
<evidence type="ECO:0000256" key="4">
    <source>
        <dbReference type="ARBA" id="ARBA00022617"/>
    </source>
</evidence>
<feature type="transmembrane region" description="Helical" evidence="13">
    <location>
        <begin position="44"/>
        <end position="63"/>
    </location>
</feature>
<protein>
    <recommendedName>
        <fullName evidence="11">ascorbate ferrireductase (transmembrane)</fullName>
        <ecNumber evidence="11">7.2.1.3</ecNumber>
    </recommendedName>
</protein>
<dbReference type="EMBL" id="JACXVP010000002">
    <property type="protein sequence ID" value="KAG5621489.1"/>
    <property type="molecule type" value="Genomic_DNA"/>
</dbReference>
<dbReference type="InterPro" id="IPR043205">
    <property type="entry name" value="CYB561/CYBRD1-like"/>
</dbReference>
<keyword evidence="5 13" id="KW-0812">Transmembrane</keyword>
<comment type="subcellular location">
    <subcellularLocation>
        <location evidence="2">Membrane</location>
        <topology evidence="2">Multi-pass membrane protein</topology>
    </subcellularLocation>
</comment>
<evidence type="ECO:0000256" key="2">
    <source>
        <dbReference type="ARBA" id="ARBA00004141"/>
    </source>
</evidence>
<evidence type="ECO:0000256" key="3">
    <source>
        <dbReference type="ARBA" id="ARBA00022448"/>
    </source>
</evidence>
<dbReference type="PANTHER" id="PTHR10106">
    <property type="entry name" value="CYTOCHROME B561-RELATED"/>
    <property type="match status" value="1"/>
</dbReference>
<evidence type="ECO:0000256" key="8">
    <source>
        <dbReference type="ARBA" id="ARBA00022989"/>
    </source>
</evidence>
<feature type="transmembrane region" description="Helical" evidence="13">
    <location>
        <begin position="361"/>
        <end position="384"/>
    </location>
</feature>
<evidence type="ECO:0000256" key="5">
    <source>
        <dbReference type="ARBA" id="ARBA00022692"/>
    </source>
</evidence>
<gene>
    <name evidence="15" type="ORF">H5410_006707</name>
</gene>
<feature type="domain" description="Cytochrome b561" evidence="14">
    <location>
        <begin position="208"/>
        <end position="425"/>
    </location>
</feature>
<dbReference type="PANTHER" id="PTHR10106:SF0">
    <property type="entry name" value="LD36721P"/>
    <property type="match status" value="1"/>
</dbReference>
<evidence type="ECO:0000256" key="1">
    <source>
        <dbReference type="ARBA" id="ARBA00001970"/>
    </source>
</evidence>
<comment type="cofactor">
    <cofactor evidence="1">
        <name>heme b</name>
        <dbReference type="ChEBI" id="CHEBI:60344"/>
    </cofactor>
</comment>
<dbReference type="GO" id="GO:0046872">
    <property type="term" value="F:metal ion binding"/>
    <property type="evidence" value="ECO:0007669"/>
    <property type="project" value="UniProtKB-KW"/>
</dbReference>
<dbReference type="PROSITE" id="PS50939">
    <property type="entry name" value="CYTOCHROME_B561"/>
    <property type="match status" value="1"/>
</dbReference>
<evidence type="ECO:0000259" key="14">
    <source>
        <dbReference type="PROSITE" id="PS50939"/>
    </source>
</evidence>
<evidence type="ECO:0000256" key="12">
    <source>
        <dbReference type="ARBA" id="ARBA00051575"/>
    </source>
</evidence>
<dbReference type="InterPro" id="IPR006593">
    <property type="entry name" value="Cyt_b561/ferric_Rdtase_TM"/>
</dbReference>
<keyword evidence="7" id="KW-0249">Electron transport</keyword>
<accession>A0A9J6AAJ1</accession>